<accession>A0A6G1GA90</accession>
<name>A0A6G1GA90_9PEZI</name>
<feature type="region of interest" description="Disordered" evidence="1">
    <location>
        <begin position="125"/>
        <end position="146"/>
    </location>
</feature>
<reference evidence="2 4" key="1">
    <citation type="submission" date="2020-01" db="EMBL/GenBank/DDBJ databases">
        <authorList>
            <consortium name="DOE Joint Genome Institute"/>
            <person name="Haridas S."/>
            <person name="Albert R."/>
            <person name="Binder M."/>
            <person name="Bloem J."/>
            <person name="Labutti K."/>
            <person name="Salamov A."/>
            <person name="Andreopoulos B."/>
            <person name="Baker S.E."/>
            <person name="Barry K."/>
            <person name="Bills G."/>
            <person name="Bluhm B.H."/>
            <person name="Cannon C."/>
            <person name="Castanera R."/>
            <person name="Culley D.E."/>
            <person name="Daum C."/>
            <person name="Ezra D."/>
            <person name="Gonzalez J.B."/>
            <person name="Henrissat B."/>
            <person name="Kuo A."/>
            <person name="Liang C."/>
            <person name="Lipzen A."/>
            <person name="Lutzoni F."/>
            <person name="Magnuson J."/>
            <person name="Mondo S."/>
            <person name="Nolan M."/>
            <person name="Ohm R."/>
            <person name="Pangilinan J."/>
            <person name="Park H.-J."/>
            <person name="Ramirez L."/>
            <person name="Alfaro M."/>
            <person name="Sun H."/>
            <person name="Tritt A."/>
            <person name="Yoshinaga Y."/>
            <person name="Zwiers L.-H."/>
            <person name="Turgeon B.G."/>
            <person name="Goodwin S.B."/>
            <person name="Spatafora J.W."/>
            <person name="Crous P.W."/>
            <person name="Grigoriev I.V."/>
        </authorList>
    </citation>
    <scope>NUCLEOTIDE SEQUENCE</scope>
    <source>
        <strain evidence="2 4">CBS 781.70</strain>
    </source>
</reference>
<dbReference type="Proteomes" id="UP000504638">
    <property type="component" value="Unplaced"/>
</dbReference>
<gene>
    <name evidence="2 4" type="ORF">P152DRAFT_240002</name>
</gene>
<dbReference type="AlphaFoldDB" id="A0A6G1GA90"/>
<dbReference type="RefSeq" id="XP_033536584.1">
    <property type="nucleotide sequence ID" value="XM_033674619.1"/>
</dbReference>
<evidence type="ECO:0000313" key="2">
    <source>
        <dbReference type="EMBL" id="KAF1814953.1"/>
    </source>
</evidence>
<evidence type="ECO:0000313" key="3">
    <source>
        <dbReference type="Proteomes" id="UP000504638"/>
    </source>
</evidence>
<evidence type="ECO:0000313" key="4">
    <source>
        <dbReference type="RefSeq" id="XP_033536584.1"/>
    </source>
</evidence>
<evidence type="ECO:0000256" key="1">
    <source>
        <dbReference type="SAM" id="MobiDB-lite"/>
    </source>
</evidence>
<dbReference type="EMBL" id="ML975152">
    <property type="protein sequence ID" value="KAF1814953.1"/>
    <property type="molecule type" value="Genomic_DNA"/>
</dbReference>
<protein>
    <submittedName>
        <fullName evidence="2 4">Uncharacterized protein</fullName>
    </submittedName>
</protein>
<keyword evidence="3" id="KW-1185">Reference proteome</keyword>
<reference evidence="4" key="3">
    <citation type="submission" date="2025-04" db="UniProtKB">
        <authorList>
            <consortium name="RefSeq"/>
        </authorList>
    </citation>
    <scope>IDENTIFICATION</scope>
    <source>
        <strain evidence="4">CBS 781.70</strain>
    </source>
</reference>
<proteinExistence type="predicted"/>
<organism evidence="2">
    <name type="scientific">Eremomyces bilateralis CBS 781.70</name>
    <dbReference type="NCBI Taxonomy" id="1392243"/>
    <lineage>
        <taxon>Eukaryota</taxon>
        <taxon>Fungi</taxon>
        <taxon>Dikarya</taxon>
        <taxon>Ascomycota</taxon>
        <taxon>Pezizomycotina</taxon>
        <taxon>Dothideomycetes</taxon>
        <taxon>Dothideomycetes incertae sedis</taxon>
        <taxon>Eremomycetales</taxon>
        <taxon>Eremomycetaceae</taxon>
        <taxon>Eremomyces</taxon>
    </lineage>
</organism>
<dbReference type="GeneID" id="54415189"/>
<reference evidence="4" key="2">
    <citation type="submission" date="2020-04" db="EMBL/GenBank/DDBJ databases">
        <authorList>
            <consortium name="NCBI Genome Project"/>
        </authorList>
    </citation>
    <scope>NUCLEOTIDE SEQUENCE</scope>
    <source>
        <strain evidence="4">CBS 781.70</strain>
    </source>
</reference>
<sequence>MGISAPSVNLGNMWPGGFGCHVKDEIRTFRQKLWKICRVGCSWHANPEQPDSRTDEAELLKRKKCVAVAVWTASGACRRGHPNLIQLSDHGLLLEAASILLPSLDSPPILDLSCAIHIPRTEPRGCKGSTRGVEAPGHAKRRKNQSTILQRDQVAEEHQESLEPSVYICDRCLHDTLTPRVARRIPESGERPCLLPERFVASINQHPRWIAAMDSRFA</sequence>